<evidence type="ECO:0008006" key="3">
    <source>
        <dbReference type="Google" id="ProtNLM"/>
    </source>
</evidence>
<sequence length="345" mass="39292">MLPTELCEAIIEYCQDDTRLLSSCALVCKAWLPKTRHLLFSKHEVYLYTDNADAFCGLPRTLKAQITAVDLNGFSFTHPTHRQNPRGILTLSRAFIHQCTSLRSLKLRGAELVFPRFTQSLITTTLTTLVLVGDLKGRRTKKFSVQAGRILDLVGKCAALKHLSMFYETPWRYVDYAVEPQTDDRYPGLSRSKKTTLRFLRNLKVNLPWSVFVPWFLVPGVLDSPNVERLEIANEMGRAEEQIPILKTYIESFSSSLKDLTLSLLYWNNIPGYIPRQKIYPHNMQKLLDIVESTREGKGEGELEPLTVIVTVPSDTVDPPDIEGVTWIFDSGLCHEDYHGNESEE</sequence>
<protein>
    <recommendedName>
        <fullName evidence="3">F-box domain-containing protein</fullName>
    </recommendedName>
</protein>
<reference evidence="1 2" key="1">
    <citation type="submission" date="2024-02" db="EMBL/GenBank/DDBJ databases">
        <title>A draft genome for the cacao thread blight pathogen Marasmius crinis-equi.</title>
        <authorList>
            <person name="Cohen S.P."/>
            <person name="Baruah I.K."/>
            <person name="Amoako-Attah I."/>
            <person name="Bukari Y."/>
            <person name="Meinhardt L.W."/>
            <person name="Bailey B.A."/>
        </authorList>
    </citation>
    <scope>NUCLEOTIDE SEQUENCE [LARGE SCALE GENOMIC DNA]</scope>
    <source>
        <strain evidence="1 2">GH-76</strain>
    </source>
</reference>
<name>A0ABR3FX48_9AGAR</name>
<gene>
    <name evidence="1" type="ORF">V5O48_002184</name>
</gene>
<keyword evidence="2" id="KW-1185">Reference proteome</keyword>
<comment type="caution">
    <text evidence="1">The sequence shown here is derived from an EMBL/GenBank/DDBJ whole genome shotgun (WGS) entry which is preliminary data.</text>
</comment>
<proteinExistence type="predicted"/>
<accession>A0ABR3FX48</accession>
<dbReference type="EMBL" id="JBAHYK010000047">
    <property type="protein sequence ID" value="KAL0579832.1"/>
    <property type="molecule type" value="Genomic_DNA"/>
</dbReference>
<evidence type="ECO:0000313" key="2">
    <source>
        <dbReference type="Proteomes" id="UP001465976"/>
    </source>
</evidence>
<organism evidence="1 2">
    <name type="scientific">Marasmius crinis-equi</name>
    <dbReference type="NCBI Taxonomy" id="585013"/>
    <lineage>
        <taxon>Eukaryota</taxon>
        <taxon>Fungi</taxon>
        <taxon>Dikarya</taxon>
        <taxon>Basidiomycota</taxon>
        <taxon>Agaricomycotina</taxon>
        <taxon>Agaricomycetes</taxon>
        <taxon>Agaricomycetidae</taxon>
        <taxon>Agaricales</taxon>
        <taxon>Marasmiineae</taxon>
        <taxon>Marasmiaceae</taxon>
        <taxon>Marasmius</taxon>
    </lineage>
</organism>
<dbReference type="Proteomes" id="UP001465976">
    <property type="component" value="Unassembled WGS sequence"/>
</dbReference>
<evidence type="ECO:0000313" key="1">
    <source>
        <dbReference type="EMBL" id="KAL0579832.1"/>
    </source>
</evidence>